<dbReference type="AlphaFoldDB" id="A0AAE0FKT3"/>
<gene>
    <name evidence="2" type="ORF">CYMTET_29574</name>
</gene>
<keyword evidence="3" id="KW-1185">Reference proteome</keyword>
<reference evidence="2 3" key="1">
    <citation type="journal article" date="2015" name="Genome Biol. Evol.">
        <title>Comparative Genomics of a Bacterivorous Green Alga Reveals Evolutionary Causalities and Consequences of Phago-Mixotrophic Mode of Nutrition.</title>
        <authorList>
            <person name="Burns J.A."/>
            <person name="Paasch A."/>
            <person name="Narechania A."/>
            <person name="Kim E."/>
        </authorList>
    </citation>
    <scope>NUCLEOTIDE SEQUENCE [LARGE SCALE GENOMIC DNA]</scope>
    <source>
        <strain evidence="2 3">PLY_AMNH</strain>
    </source>
</reference>
<proteinExistence type="predicted"/>
<evidence type="ECO:0000256" key="1">
    <source>
        <dbReference type="SAM" id="MobiDB-lite"/>
    </source>
</evidence>
<comment type="caution">
    <text evidence="2">The sequence shown here is derived from an EMBL/GenBank/DDBJ whole genome shotgun (WGS) entry which is preliminary data.</text>
</comment>
<evidence type="ECO:0000313" key="3">
    <source>
        <dbReference type="Proteomes" id="UP001190700"/>
    </source>
</evidence>
<sequence length="77" mass="8968">MSKFNLAMSETDAKKPAKLHVKKDHTLSHRDEGAEQKERSQQMLATYVLFGVAIFNYVRKRWFVRACDKKGRGPEKE</sequence>
<organism evidence="2 3">
    <name type="scientific">Cymbomonas tetramitiformis</name>
    <dbReference type="NCBI Taxonomy" id="36881"/>
    <lineage>
        <taxon>Eukaryota</taxon>
        <taxon>Viridiplantae</taxon>
        <taxon>Chlorophyta</taxon>
        <taxon>Pyramimonadophyceae</taxon>
        <taxon>Pyramimonadales</taxon>
        <taxon>Pyramimonadaceae</taxon>
        <taxon>Cymbomonas</taxon>
    </lineage>
</organism>
<evidence type="ECO:0000313" key="2">
    <source>
        <dbReference type="EMBL" id="KAK3261524.1"/>
    </source>
</evidence>
<name>A0AAE0FKT3_9CHLO</name>
<feature type="compositionally biased region" description="Basic and acidic residues" evidence="1">
    <location>
        <begin position="24"/>
        <end position="38"/>
    </location>
</feature>
<feature type="region of interest" description="Disordered" evidence="1">
    <location>
        <begin position="1"/>
        <end position="38"/>
    </location>
</feature>
<dbReference type="Proteomes" id="UP001190700">
    <property type="component" value="Unassembled WGS sequence"/>
</dbReference>
<accession>A0AAE0FKT3</accession>
<protein>
    <submittedName>
        <fullName evidence="2">Uncharacterized protein</fullName>
    </submittedName>
</protein>
<dbReference type="EMBL" id="LGRX02016848">
    <property type="protein sequence ID" value="KAK3261524.1"/>
    <property type="molecule type" value="Genomic_DNA"/>
</dbReference>